<protein>
    <submittedName>
        <fullName evidence="1">Uncharacterized protein</fullName>
    </submittedName>
</protein>
<name>A0A7C4XLR0_UNCW3</name>
<evidence type="ECO:0000313" key="1">
    <source>
        <dbReference type="EMBL" id="HGV98297.1"/>
    </source>
</evidence>
<sequence length="114" mass="13581">MTYQHKELARGGWSKIAFIEQMAHIGVEVERALSWREKNKEYSIKAIERAIELLDLTVGDSKNIRRVRELLRLREGIVDYFYLENQFRSSDELWHNYFYTFFYAVRVKGGSLKG</sequence>
<dbReference type="EMBL" id="DTGZ01000157">
    <property type="protein sequence ID" value="HGV98297.1"/>
    <property type="molecule type" value="Genomic_DNA"/>
</dbReference>
<proteinExistence type="predicted"/>
<accession>A0A7C4XLR0</accession>
<dbReference type="AlphaFoldDB" id="A0A7C4XLR0"/>
<reference evidence="1" key="1">
    <citation type="journal article" date="2020" name="mSystems">
        <title>Genome- and Community-Level Interaction Insights into Carbon Utilization and Element Cycling Functions of Hydrothermarchaeota in Hydrothermal Sediment.</title>
        <authorList>
            <person name="Zhou Z."/>
            <person name="Liu Y."/>
            <person name="Xu W."/>
            <person name="Pan J."/>
            <person name="Luo Z.H."/>
            <person name="Li M."/>
        </authorList>
    </citation>
    <scope>NUCLEOTIDE SEQUENCE [LARGE SCALE GENOMIC DNA]</scope>
    <source>
        <strain evidence="1">SpSt-774</strain>
    </source>
</reference>
<gene>
    <name evidence="1" type="ORF">ENV60_08390</name>
</gene>
<organism evidence="1">
    <name type="scientific">candidate division WOR-3 bacterium</name>
    <dbReference type="NCBI Taxonomy" id="2052148"/>
    <lineage>
        <taxon>Bacteria</taxon>
        <taxon>Bacteria division WOR-3</taxon>
    </lineage>
</organism>
<comment type="caution">
    <text evidence="1">The sequence shown here is derived from an EMBL/GenBank/DDBJ whole genome shotgun (WGS) entry which is preliminary data.</text>
</comment>